<name>A0A2U3RNW6_ORITS</name>
<protein>
    <submittedName>
        <fullName evidence="1">Uncharacterized protein</fullName>
    </submittedName>
</protein>
<dbReference type="AlphaFoldDB" id="A0A2U3RNW6"/>
<sequence length="57" mass="6778">MDRLTDLFLDGDMNKEDYEAKRKSLIQKREDIDREIANHNYADDKFSDMLISLITLI</sequence>
<dbReference type="EMBL" id="LS398548">
    <property type="protein sequence ID" value="SPR14933.1"/>
    <property type="molecule type" value="Genomic_DNA"/>
</dbReference>
<gene>
    <name evidence="1" type="ORF">KARP_00804</name>
</gene>
<organism evidence="1 2">
    <name type="scientific">Orientia tsutsugamushi</name>
    <name type="common">Rickettsia tsutsugamushi</name>
    <dbReference type="NCBI Taxonomy" id="784"/>
    <lineage>
        <taxon>Bacteria</taxon>
        <taxon>Pseudomonadati</taxon>
        <taxon>Pseudomonadota</taxon>
        <taxon>Alphaproteobacteria</taxon>
        <taxon>Rickettsiales</taxon>
        <taxon>Rickettsiaceae</taxon>
        <taxon>Rickettsieae</taxon>
        <taxon>Orientia</taxon>
    </lineage>
</organism>
<accession>A0A2U3RNW6</accession>
<dbReference type="RefSeq" id="WP_155730063.1">
    <property type="nucleotide sequence ID" value="NZ_LS398548.1"/>
</dbReference>
<evidence type="ECO:0000313" key="2">
    <source>
        <dbReference type="Proteomes" id="UP000245243"/>
    </source>
</evidence>
<proteinExistence type="predicted"/>
<reference evidence="2" key="1">
    <citation type="submission" date="2018-03" db="EMBL/GenBank/DDBJ databases">
        <authorList>
            <person name="Batty M. E."/>
            <person name="Batty M E."/>
        </authorList>
    </citation>
    <scope>NUCLEOTIDE SEQUENCE [LARGE SCALE GENOMIC DNA]</scope>
</reference>
<dbReference type="Proteomes" id="UP000245243">
    <property type="component" value="Chromosome I"/>
</dbReference>
<evidence type="ECO:0000313" key="1">
    <source>
        <dbReference type="EMBL" id="SPR14933.1"/>
    </source>
</evidence>